<feature type="domain" description="Homing endonuclease LAGLIDADG" evidence="1">
    <location>
        <begin position="61"/>
        <end position="155"/>
    </location>
</feature>
<dbReference type="InterPro" id="IPR027434">
    <property type="entry name" value="Homing_endonucl"/>
</dbReference>
<dbReference type="AlphaFoldDB" id="A0A6A6AWC8"/>
<accession>A0A6A6AWC8</accession>
<dbReference type="PANTHER" id="PTHR36181">
    <property type="entry name" value="INTRON-ENCODED ENDONUCLEASE AI3-RELATED"/>
    <property type="match status" value="1"/>
</dbReference>
<name>A0A6A6AWC8_9PEZI</name>
<dbReference type="Gene3D" id="3.10.28.10">
    <property type="entry name" value="Homing endonucleases"/>
    <property type="match status" value="1"/>
</dbReference>
<dbReference type="RefSeq" id="XP_033390963.1">
    <property type="nucleotide sequence ID" value="XM_033546563.1"/>
</dbReference>
<proteinExistence type="predicted"/>
<evidence type="ECO:0000313" key="3">
    <source>
        <dbReference type="Proteomes" id="UP000799438"/>
    </source>
</evidence>
<dbReference type="GO" id="GO:0005739">
    <property type="term" value="C:mitochondrion"/>
    <property type="evidence" value="ECO:0007669"/>
    <property type="project" value="UniProtKB-ARBA"/>
</dbReference>
<keyword evidence="3" id="KW-1185">Reference proteome</keyword>
<dbReference type="Proteomes" id="UP000799438">
    <property type="component" value="Unassembled WGS sequence"/>
</dbReference>
<gene>
    <name evidence="2" type="ORF">K452DRAFT_363274</name>
</gene>
<protein>
    <recommendedName>
        <fullName evidence="1">Homing endonuclease LAGLIDADG domain-containing protein</fullName>
    </recommendedName>
</protein>
<reference evidence="2" key="1">
    <citation type="journal article" date="2020" name="Stud. Mycol.">
        <title>101 Dothideomycetes genomes: a test case for predicting lifestyles and emergence of pathogens.</title>
        <authorList>
            <person name="Haridas S."/>
            <person name="Albert R."/>
            <person name="Binder M."/>
            <person name="Bloem J."/>
            <person name="Labutti K."/>
            <person name="Salamov A."/>
            <person name="Andreopoulos B."/>
            <person name="Baker S."/>
            <person name="Barry K."/>
            <person name="Bills G."/>
            <person name="Bluhm B."/>
            <person name="Cannon C."/>
            <person name="Castanera R."/>
            <person name="Culley D."/>
            <person name="Daum C."/>
            <person name="Ezra D."/>
            <person name="Gonzalez J."/>
            <person name="Henrissat B."/>
            <person name="Kuo A."/>
            <person name="Liang C."/>
            <person name="Lipzen A."/>
            <person name="Lutzoni F."/>
            <person name="Magnuson J."/>
            <person name="Mondo S."/>
            <person name="Nolan M."/>
            <person name="Ohm R."/>
            <person name="Pangilinan J."/>
            <person name="Park H.-J."/>
            <person name="Ramirez L."/>
            <person name="Alfaro M."/>
            <person name="Sun H."/>
            <person name="Tritt A."/>
            <person name="Yoshinaga Y."/>
            <person name="Zwiers L.-H."/>
            <person name="Turgeon B."/>
            <person name="Goodwin S."/>
            <person name="Spatafora J."/>
            <person name="Crous P."/>
            <person name="Grigoriev I."/>
        </authorList>
    </citation>
    <scope>NUCLEOTIDE SEQUENCE</scope>
    <source>
        <strain evidence="2">CBS 121167</strain>
    </source>
</reference>
<dbReference type="EMBL" id="ML995617">
    <property type="protein sequence ID" value="KAF2135244.1"/>
    <property type="molecule type" value="Genomic_DNA"/>
</dbReference>
<dbReference type="GeneID" id="54304069"/>
<dbReference type="PANTHER" id="PTHR36181:SF4">
    <property type="entry name" value="LAGLIDADG ENDONUCLEASE"/>
    <property type="match status" value="1"/>
</dbReference>
<evidence type="ECO:0000259" key="1">
    <source>
        <dbReference type="Pfam" id="PF00961"/>
    </source>
</evidence>
<evidence type="ECO:0000313" key="2">
    <source>
        <dbReference type="EMBL" id="KAF2135244.1"/>
    </source>
</evidence>
<dbReference type="InterPro" id="IPR004860">
    <property type="entry name" value="LAGLIDADG_dom"/>
</dbReference>
<dbReference type="InterPro" id="IPR051289">
    <property type="entry name" value="LAGLIDADG_Endonuclease"/>
</dbReference>
<sequence>MKGIQKIVSLKASLNLGLTDELKIAFPNIVPSLRHLAKSTKILTKAKSSGSSELMNVGQWMAGFVSGDGCFAITENKSSSKIYVRLVFSITQHSRDESLIRFMVDFFGCGVYRTSSANRTTVNFECLSFSDNYEKIIPFFREYNIRGEKSKDFED</sequence>
<dbReference type="Pfam" id="PF00961">
    <property type="entry name" value="LAGLIDADG_1"/>
    <property type="match status" value="1"/>
</dbReference>
<dbReference type="OrthoDB" id="3665149at2759"/>
<dbReference type="GO" id="GO:0004519">
    <property type="term" value="F:endonuclease activity"/>
    <property type="evidence" value="ECO:0007669"/>
    <property type="project" value="InterPro"/>
</dbReference>
<dbReference type="SUPFAM" id="SSF55608">
    <property type="entry name" value="Homing endonucleases"/>
    <property type="match status" value="1"/>
</dbReference>
<organism evidence="2 3">
    <name type="scientific">Aplosporella prunicola CBS 121167</name>
    <dbReference type="NCBI Taxonomy" id="1176127"/>
    <lineage>
        <taxon>Eukaryota</taxon>
        <taxon>Fungi</taxon>
        <taxon>Dikarya</taxon>
        <taxon>Ascomycota</taxon>
        <taxon>Pezizomycotina</taxon>
        <taxon>Dothideomycetes</taxon>
        <taxon>Dothideomycetes incertae sedis</taxon>
        <taxon>Botryosphaeriales</taxon>
        <taxon>Aplosporellaceae</taxon>
        <taxon>Aplosporella</taxon>
    </lineage>
</organism>